<keyword evidence="2" id="KW-1185">Reference proteome</keyword>
<proteinExistence type="predicted"/>
<evidence type="ECO:0000313" key="2">
    <source>
        <dbReference type="Proteomes" id="UP000003100"/>
    </source>
</evidence>
<dbReference type="Proteomes" id="UP000003100">
    <property type="component" value="Unassembled WGS sequence"/>
</dbReference>
<reference evidence="1 2" key="1">
    <citation type="submission" date="2009-01" db="EMBL/GenBank/DDBJ databases">
        <authorList>
            <person name="Fulton L."/>
            <person name="Clifton S."/>
            <person name="Fulton B."/>
            <person name="Xu J."/>
            <person name="Minx P."/>
            <person name="Pepin K.H."/>
            <person name="Johnson M."/>
            <person name="Bhonagiri V."/>
            <person name="Nash W.E."/>
            <person name="Mardis E.R."/>
            <person name="Wilson R.K."/>
        </authorList>
    </citation>
    <scope>NUCLEOTIDE SEQUENCE [LARGE SCALE GENOMIC DNA]</scope>
    <source>
        <strain evidence="2">DSM 10507 / JCM 14656 / S5a33</strain>
    </source>
</reference>
<organism evidence="1 2">
    <name type="scientific">Blautia hydrogenotrophica (strain DSM 10507 / JCM 14656 / S5a33)</name>
    <name type="common">Ruminococcus hydrogenotrophicus</name>
    <dbReference type="NCBI Taxonomy" id="476272"/>
    <lineage>
        <taxon>Bacteria</taxon>
        <taxon>Bacillati</taxon>
        <taxon>Bacillota</taxon>
        <taxon>Clostridia</taxon>
        <taxon>Lachnospirales</taxon>
        <taxon>Lachnospiraceae</taxon>
        <taxon>Blautia</taxon>
    </lineage>
</organism>
<dbReference type="EMBL" id="ACBZ01000187">
    <property type="protein sequence ID" value="EEG47622.1"/>
    <property type="molecule type" value="Genomic_DNA"/>
</dbReference>
<evidence type="ECO:0000313" key="1">
    <source>
        <dbReference type="EMBL" id="EEG47622.1"/>
    </source>
</evidence>
<accession>C0CRK7</accession>
<comment type="caution">
    <text evidence="1">The sequence shown here is derived from an EMBL/GenBank/DDBJ whole genome shotgun (WGS) entry which is preliminary data.</text>
</comment>
<sequence>MRKESLSLKIEGKRKGLLTLPEKVSKMQGIVLSILLKRRKSLAVWNEKAYNDNVGQRRGIYEKCENGRHRRGLWCIH</sequence>
<protein>
    <submittedName>
        <fullName evidence="1">Uncharacterized protein</fullName>
    </submittedName>
</protein>
<dbReference type="AlphaFoldDB" id="C0CRK7"/>
<gene>
    <name evidence="1" type="ORF">RUMHYD_03521</name>
</gene>
<reference evidence="1 2" key="2">
    <citation type="submission" date="2009-02" db="EMBL/GenBank/DDBJ databases">
        <title>Draft genome sequence of Blautia hydrogenotrophica DSM 10507 (Ruminococcus hydrogenotrophicus DSM 10507).</title>
        <authorList>
            <person name="Sudarsanam P."/>
            <person name="Ley R."/>
            <person name="Guruge J."/>
            <person name="Turnbaugh P.J."/>
            <person name="Mahowald M."/>
            <person name="Liep D."/>
            <person name="Gordon J."/>
        </authorList>
    </citation>
    <scope>NUCLEOTIDE SEQUENCE [LARGE SCALE GENOMIC DNA]</scope>
    <source>
        <strain evidence="2">DSM 10507 / JCM 14656 / S5a33</strain>
    </source>
</reference>
<name>C0CRK7_BLAHS</name>
<dbReference type="HOGENOM" id="CLU_2631077_0_0_9"/>